<name>A0ACB0XNU7_MELEN</name>
<organism evidence="1 2">
    <name type="scientific">Meloidogyne enterolobii</name>
    <name type="common">Root-knot nematode worm</name>
    <name type="synonym">Meloidogyne mayaguensis</name>
    <dbReference type="NCBI Taxonomy" id="390850"/>
    <lineage>
        <taxon>Eukaryota</taxon>
        <taxon>Metazoa</taxon>
        <taxon>Ecdysozoa</taxon>
        <taxon>Nematoda</taxon>
        <taxon>Chromadorea</taxon>
        <taxon>Rhabditida</taxon>
        <taxon>Tylenchina</taxon>
        <taxon>Tylenchomorpha</taxon>
        <taxon>Tylenchoidea</taxon>
        <taxon>Meloidogynidae</taxon>
        <taxon>Meloidogyninae</taxon>
        <taxon>Meloidogyne</taxon>
    </lineage>
</organism>
<proteinExistence type="predicted"/>
<keyword evidence="2" id="KW-1185">Reference proteome</keyword>
<protein>
    <submittedName>
        <fullName evidence="1">Uncharacterized protein</fullName>
    </submittedName>
</protein>
<comment type="caution">
    <text evidence="1">The sequence shown here is derived from an EMBL/GenBank/DDBJ whole genome shotgun (WGS) entry which is preliminary data.</text>
</comment>
<gene>
    <name evidence="1" type="ORF">MENTE1834_LOCUS1601</name>
</gene>
<evidence type="ECO:0000313" key="2">
    <source>
        <dbReference type="Proteomes" id="UP001497535"/>
    </source>
</evidence>
<evidence type="ECO:0000313" key="1">
    <source>
        <dbReference type="EMBL" id="CAK5010366.1"/>
    </source>
</evidence>
<accession>A0ACB0XNU7</accession>
<reference evidence="1" key="1">
    <citation type="submission" date="2023-11" db="EMBL/GenBank/DDBJ databases">
        <authorList>
            <person name="Poullet M."/>
        </authorList>
    </citation>
    <scope>NUCLEOTIDE SEQUENCE</scope>
    <source>
        <strain evidence="1">E1834</strain>
    </source>
</reference>
<dbReference type="Proteomes" id="UP001497535">
    <property type="component" value="Unassembled WGS sequence"/>
</dbReference>
<sequence>MGKLKEKTTSTSGSPVKGHQYQSTSQAESLQKTKKRKHEGVSTDNNNLIPSTSAIKQPKKEPEVVECLDSDDEEPDGSVTSNTPTVNVMPKDMYCFCKVIF</sequence>
<dbReference type="EMBL" id="CAVMJV010000001">
    <property type="protein sequence ID" value="CAK5010366.1"/>
    <property type="molecule type" value="Genomic_DNA"/>
</dbReference>